<organism evidence="3 4">
    <name type="scientific">Fructobacillus papyriferae</name>
    <dbReference type="NCBI Taxonomy" id="2713171"/>
    <lineage>
        <taxon>Bacteria</taxon>
        <taxon>Bacillati</taxon>
        <taxon>Bacillota</taxon>
        <taxon>Bacilli</taxon>
        <taxon>Lactobacillales</taxon>
        <taxon>Lactobacillaceae</taxon>
        <taxon>Fructobacillus</taxon>
    </lineage>
</organism>
<dbReference type="RefSeq" id="WP_213819477.1">
    <property type="nucleotide sequence ID" value="NZ_JAAMFI010000001.1"/>
</dbReference>
<feature type="chain" id="PRO_5047133436" evidence="1">
    <location>
        <begin position="21"/>
        <end position="454"/>
    </location>
</feature>
<sequence>MKHQLLIPFAMAFGVFSASIVTESADLPATNQIIAQADENNGFRPTNGGYEYYQDGQLVRNSWAFEWGNKYYIGSDGRALSGVQKIGDDYFYFGDDGTFYARHNQWVSAWGLDYYVNDEGKMVEGIQKIGNDYYYFGDDHRFFKRTNTWASAWGHDYYVGSDGRTLQGFQKIGNEYYYFGEDNTHYKRTDQWIQQWGHDYYVGSDGRALQGVQKIGNDYYYFGEDNTYYKRTNQWVQQWGHDYYAGPDGQFYHDVKAIDGTYYAFDSNGYYKLNSQYVRSSWGLWYMFGQDGRIITGWKDWYGSRYYFDPVSYLKVTGDHWIDGRLYHFDSEGRLQGSAYPHSQASANNTYPFGYCTYYVKQELPFIGNYWGNARHWSATARQHGYVVDNHPSVGSAVVFQPGQAFADSTYGHVAVVKEVQGNRIRISEMNARAGFGGVSERWVDGSDQFEYIH</sequence>
<dbReference type="Gene3D" id="3.90.1720.10">
    <property type="entry name" value="endopeptidase domain like (from Nostoc punctiforme)"/>
    <property type="match status" value="1"/>
</dbReference>
<evidence type="ECO:0000313" key="4">
    <source>
        <dbReference type="Proteomes" id="UP001519418"/>
    </source>
</evidence>
<name>A0ABS5QP03_9LACO</name>
<evidence type="ECO:0000313" key="3">
    <source>
        <dbReference type="EMBL" id="MBS9334884.1"/>
    </source>
</evidence>
<dbReference type="Pfam" id="PF05257">
    <property type="entry name" value="CHAP"/>
    <property type="match status" value="1"/>
</dbReference>
<dbReference type="Gene3D" id="2.10.270.10">
    <property type="entry name" value="Cholin Binding"/>
    <property type="match status" value="6"/>
</dbReference>
<dbReference type="PRINTS" id="PR01852">
    <property type="entry name" value="SIBAPROTEIN"/>
</dbReference>
<evidence type="ECO:0000256" key="1">
    <source>
        <dbReference type="SAM" id="SignalP"/>
    </source>
</evidence>
<keyword evidence="1" id="KW-0732">Signal</keyword>
<dbReference type="SUPFAM" id="SSF54001">
    <property type="entry name" value="Cysteine proteinases"/>
    <property type="match status" value="1"/>
</dbReference>
<protein>
    <submittedName>
        <fullName evidence="3">CHAP domain-containing protein</fullName>
    </submittedName>
</protein>
<comment type="caution">
    <text evidence="3">The sequence shown here is derived from an EMBL/GenBank/DDBJ whole genome shotgun (WGS) entry which is preliminary data.</text>
</comment>
<reference evidence="3 4" key="1">
    <citation type="submission" date="2020-02" db="EMBL/GenBank/DDBJ databases">
        <title>Fructobacillus sp. isolated from paper mulberry of Taiwan.</title>
        <authorList>
            <person name="Lin S.-T."/>
        </authorList>
    </citation>
    <scope>NUCLEOTIDE SEQUENCE [LARGE SCALE GENOMIC DNA]</scope>
    <source>
        <strain evidence="3 4">M1-10</strain>
    </source>
</reference>
<accession>A0ABS5QP03</accession>
<proteinExistence type="predicted"/>
<gene>
    <name evidence="3" type="ORF">G6R27_02375</name>
</gene>
<feature type="signal peptide" evidence="1">
    <location>
        <begin position="1"/>
        <end position="20"/>
    </location>
</feature>
<keyword evidence="4" id="KW-1185">Reference proteome</keyword>
<dbReference type="InterPro" id="IPR038765">
    <property type="entry name" value="Papain-like_cys_pep_sf"/>
</dbReference>
<dbReference type="InterPro" id="IPR007921">
    <property type="entry name" value="CHAP_dom"/>
</dbReference>
<dbReference type="InterPro" id="IPR009148">
    <property type="entry name" value="PcsB-like"/>
</dbReference>
<dbReference type="Proteomes" id="UP001519418">
    <property type="component" value="Unassembled WGS sequence"/>
</dbReference>
<dbReference type="SUPFAM" id="SSF69360">
    <property type="entry name" value="Cell wall binding repeat"/>
    <property type="match status" value="2"/>
</dbReference>
<dbReference type="EMBL" id="JAAMFI010000001">
    <property type="protein sequence ID" value="MBS9334884.1"/>
    <property type="molecule type" value="Genomic_DNA"/>
</dbReference>
<feature type="domain" description="Peptidase C51" evidence="2">
    <location>
        <begin position="331"/>
        <end position="454"/>
    </location>
</feature>
<dbReference type="PROSITE" id="PS50911">
    <property type="entry name" value="CHAP"/>
    <property type="match status" value="1"/>
</dbReference>
<evidence type="ECO:0000259" key="2">
    <source>
        <dbReference type="PROSITE" id="PS50911"/>
    </source>
</evidence>